<evidence type="ECO:0000256" key="2">
    <source>
        <dbReference type="PROSITE-ProRule" id="PRU00339"/>
    </source>
</evidence>
<dbReference type="InterPro" id="IPR019734">
    <property type="entry name" value="TPR_rpt"/>
</dbReference>
<sequence length="742" mass="79340">MSMAMAIERQRSGLVLALGLVTTLGCRQGESEAPRSVPADADASALAIAEVSEAPSEAGPLAAPFIHAAATSFAPASTDIAPGDHPPTGAQVADYDNCASCHEEIAAQWRISAHSFASFNNPIYRRSIERFRDQDDGPARSRFCAGCHDPALLVDRAMDAEIPAAEPRAHVGVGCVSCHGVAESTPDGNGSYTLAASPIPIPELDDEASIERHRDAMGPAREQCGSCHRAFLGVETGHPHHLGGTDELGPWRDSSYAGSKLRLDTPVRERHCADCHMPREAAPGATDPAIGADGKLRSHRFIGGHTWLAAMRGDGETLARVQEFLRGVASVDVAAVELDGARHLLGAGLDPAARGRMVVDLVVRNLAVGHRFPGGTRDAQDTWIALRVLDDQGRVVASLEQDSGEVHRLRAGVVDEHGQLRSAREIERFRAVAFDHTVGPRDAVVVRYAVELPSDAVGPLHVEARLLHRSRALELADETCRQSKTKQGRAFLAATSSLIGQDLDPCVELPVTEISRAALSLTGGGRGQPGRLDHERLWELGVALSHQVQERLPEAREALAAAELALERAELPEAERDAARARILAALGAIAARQGRADEALEIADRIAKLAPEHPYPHLLRGRALAKVWRWEQAVPHLERALAASPGSPKLAAELATACGSAGMHRRALEVSAAALALRPRDPALLRTQALALQALEDPRADAALEAYFVHRKPDDQPHLASACGERDPACARERVPVHVHE</sequence>
<proteinExistence type="predicted"/>
<name>A0A2S9XEF4_9BACT</name>
<evidence type="ECO:0000313" key="4">
    <source>
        <dbReference type="EMBL" id="PRP91130.1"/>
    </source>
</evidence>
<dbReference type="InterPro" id="IPR036280">
    <property type="entry name" value="Multihaem_cyt_sf"/>
</dbReference>
<dbReference type="Pfam" id="PF13435">
    <property type="entry name" value="Cytochrome_C554"/>
    <property type="match status" value="1"/>
</dbReference>
<keyword evidence="2" id="KW-0802">TPR repeat</keyword>
<feature type="repeat" description="TPR" evidence="2">
    <location>
        <begin position="581"/>
        <end position="614"/>
    </location>
</feature>
<dbReference type="EC" id="3.4.-.-" evidence="4"/>
<evidence type="ECO:0000259" key="3">
    <source>
        <dbReference type="Pfam" id="PF13435"/>
    </source>
</evidence>
<dbReference type="InterPro" id="IPR023155">
    <property type="entry name" value="Cyt_c-552/4"/>
</dbReference>
<accession>A0A2S9XEF4</accession>
<dbReference type="PANTHER" id="PTHR35038:SF5">
    <property type="entry name" value="CYTOCHROME C-TYPE PROTEIN NRFB"/>
    <property type="match status" value="1"/>
</dbReference>
<dbReference type="PANTHER" id="PTHR35038">
    <property type="entry name" value="DISSIMILATORY SULFITE REDUCTASE SIRA"/>
    <property type="match status" value="1"/>
</dbReference>
<evidence type="ECO:0000256" key="1">
    <source>
        <dbReference type="ARBA" id="ARBA00022729"/>
    </source>
</evidence>
<dbReference type="OrthoDB" id="9814800at2"/>
<protein>
    <submittedName>
        <fullName evidence="4">Beta-barrel assembly-enhancing protease</fullName>
        <ecNumber evidence="4">3.4.-.-</ecNumber>
    </submittedName>
</protein>
<keyword evidence="4" id="KW-0645">Protease</keyword>
<dbReference type="Gene3D" id="1.25.40.10">
    <property type="entry name" value="Tetratricopeptide repeat domain"/>
    <property type="match status" value="1"/>
</dbReference>
<dbReference type="InterPro" id="IPR051829">
    <property type="entry name" value="Multiheme_Cytochr_ET"/>
</dbReference>
<keyword evidence="5" id="KW-1185">Reference proteome</keyword>
<organism evidence="4 5">
    <name type="scientific">Enhygromyxa salina</name>
    <dbReference type="NCBI Taxonomy" id="215803"/>
    <lineage>
        <taxon>Bacteria</taxon>
        <taxon>Pseudomonadati</taxon>
        <taxon>Myxococcota</taxon>
        <taxon>Polyangia</taxon>
        <taxon>Nannocystales</taxon>
        <taxon>Nannocystaceae</taxon>
        <taxon>Enhygromyxa</taxon>
    </lineage>
</organism>
<evidence type="ECO:0000313" key="5">
    <source>
        <dbReference type="Proteomes" id="UP000237968"/>
    </source>
</evidence>
<gene>
    <name evidence="4" type="primary">bepA_11</name>
    <name evidence="4" type="ORF">ENSA5_58670</name>
</gene>
<keyword evidence="4" id="KW-0378">Hydrolase</keyword>
<dbReference type="SUPFAM" id="SSF48695">
    <property type="entry name" value="Multiheme cytochromes"/>
    <property type="match status" value="1"/>
</dbReference>
<dbReference type="GO" id="GO:0008233">
    <property type="term" value="F:peptidase activity"/>
    <property type="evidence" value="ECO:0007669"/>
    <property type="project" value="UniProtKB-KW"/>
</dbReference>
<comment type="caution">
    <text evidence="4">The sequence shown here is derived from an EMBL/GenBank/DDBJ whole genome shotgun (WGS) entry which is preliminary data.</text>
</comment>
<dbReference type="InterPro" id="IPR011990">
    <property type="entry name" value="TPR-like_helical_dom_sf"/>
</dbReference>
<dbReference type="SMART" id="SM00028">
    <property type="entry name" value="TPR"/>
    <property type="match status" value="3"/>
</dbReference>
<dbReference type="PROSITE" id="PS50005">
    <property type="entry name" value="TPR"/>
    <property type="match status" value="1"/>
</dbReference>
<dbReference type="Gene3D" id="1.10.1130.10">
    <property type="entry name" value="Flavocytochrome C3, Chain A"/>
    <property type="match status" value="1"/>
</dbReference>
<dbReference type="EMBL" id="PVNK01000257">
    <property type="protein sequence ID" value="PRP91130.1"/>
    <property type="molecule type" value="Genomic_DNA"/>
</dbReference>
<dbReference type="GO" id="GO:0016491">
    <property type="term" value="F:oxidoreductase activity"/>
    <property type="evidence" value="ECO:0007669"/>
    <property type="project" value="TreeGrafter"/>
</dbReference>
<dbReference type="SUPFAM" id="SSF48452">
    <property type="entry name" value="TPR-like"/>
    <property type="match status" value="1"/>
</dbReference>
<dbReference type="GO" id="GO:0006508">
    <property type="term" value="P:proteolysis"/>
    <property type="evidence" value="ECO:0007669"/>
    <property type="project" value="UniProtKB-KW"/>
</dbReference>
<dbReference type="Proteomes" id="UP000237968">
    <property type="component" value="Unassembled WGS sequence"/>
</dbReference>
<dbReference type="AlphaFoldDB" id="A0A2S9XEF4"/>
<keyword evidence="1" id="KW-0732">Signal</keyword>
<feature type="domain" description="Cytochrome c-552/4" evidence="3">
    <location>
        <begin position="98"/>
        <end position="180"/>
    </location>
</feature>
<reference evidence="4 5" key="1">
    <citation type="submission" date="2018-03" db="EMBL/GenBank/DDBJ databases">
        <title>Draft Genome Sequences of the Obligatory Marine Myxobacteria Enhygromyxa salina SWB005.</title>
        <authorList>
            <person name="Poehlein A."/>
            <person name="Moghaddam J.A."/>
            <person name="Harms H."/>
            <person name="Alanjari M."/>
            <person name="Koenig G.M."/>
            <person name="Daniel R."/>
            <person name="Schaeberle T.F."/>
        </authorList>
    </citation>
    <scope>NUCLEOTIDE SEQUENCE [LARGE SCALE GENOMIC DNA]</scope>
    <source>
        <strain evidence="4 5">SWB005</strain>
    </source>
</reference>